<reference evidence="4" key="1">
    <citation type="submission" date="2018-08" db="EMBL/GenBank/DDBJ databases">
        <title>Identification of Burkholderia cepacia strains that express a Burkholderia pseudomallei-like capsular polysaccharide.</title>
        <authorList>
            <person name="Burtnick M.N."/>
            <person name="Vongsouvath M."/>
            <person name="Newton P."/>
            <person name="Wuthiekanun V."/>
            <person name="Limmathurotsakul D."/>
            <person name="Brett P.J."/>
            <person name="Chantratita N."/>
            <person name="Dance D.A."/>
        </authorList>
    </citation>
    <scope>NUCLEOTIDE SEQUENCE</scope>
    <source>
        <strain evidence="4">SBXCC001</strain>
    </source>
</reference>
<dbReference type="PANTHER" id="PTHR46797:SF10">
    <property type="entry name" value="BLR1115 PROTEIN"/>
    <property type="match status" value="1"/>
</dbReference>
<dbReference type="Gene3D" id="1.10.260.40">
    <property type="entry name" value="lambda repressor-like DNA-binding domains"/>
    <property type="match status" value="1"/>
</dbReference>
<dbReference type="CDD" id="cd02209">
    <property type="entry name" value="cupin_XRE_C"/>
    <property type="match status" value="1"/>
</dbReference>
<dbReference type="SUPFAM" id="SSF47413">
    <property type="entry name" value="lambda repressor-like DNA-binding domains"/>
    <property type="match status" value="1"/>
</dbReference>
<evidence type="ECO:0000259" key="3">
    <source>
        <dbReference type="PROSITE" id="PS50943"/>
    </source>
</evidence>
<dbReference type="PANTHER" id="PTHR46797">
    <property type="entry name" value="HTH-TYPE TRANSCRIPTIONAL REGULATOR"/>
    <property type="match status" value="1"/>
</dbReference>
<name>A0AAW9CZG0_BURTH</name>
<dbReference type="InterPro" id="IPR001387">
    <property type="entry name" value="Cro/C1-type_HTH"/>
</dbReference>
<dbReference type="GO" id="GO:0003700">
    <property type="term" value="F:DNA-binding transcription factor activity"/>
    <property type="evidence" value="ECO:0007669"/>
    <property type="project" value="TreeGrafter"/>
</dbReference>
<dbReference type="CDD" id="cd00093">
    <property type="entry name" value="HTH_XRE"/>
    <property type="match status" value="1"/>
</dbReference>
<feature type="compositionally biased region" description="Basic residues" evidence="2">
    <location>
        <begin position="246"/>
        <end position="270"/>
    </location>
</feature>
<dbReference type="InterPro" id="IPR050807">
    <property type="entry name" value="TransReg_Diox_bact_type"/>
</dbReference>
<keyword evidence="1" id="KW-0238">DNA-binding</keyword>
<evidence type="ECO:0000313" key="4">
    <source>
        <dbReference type="EMBL" id="MDW9255989.1"/>
    </source>
</evidence>
<dbReference type="Gene3D" id="2.60.120.10">
    <property type="entry name" value="Jelly Rolls"/>
    <property type="match status" value="1"/>
</dbReference>
<dbReference type="Proteomes" id="UP001272137">
    <property type="component" value="Unassembled WGS sequence"/>
</dbReference>
<gene>
    <name evidence="4" type="ORF">C7S16_1866</name>
</gene>
<dbReference type="GO" id="GO:0005829">
    <property type="term" value="C:cytosol"/>
    <property type="evidence" value="ECO:0007669"/>
    <property type="project" value="TreeGrafter"/>
</dbReference>
<dbReference type="Pfam" id="PF01381">
    <property type="entry name" value="HTH_3"/>
    <property type="match status" value="1"/>
</dbReference>
<feature type="region of interest" description="Disordered" evidence="2">
    <location>
        <begin position="246"/>
        <end position="278"/>
    </location>
</feature>
<evidence type="ECO:0000256" key="1">
    <source>
        <dbReference type="ARBA" id="ARBA00023125"/>
    </source>
</evidence>
<comment type="caution">
    <text evidence="4">The sequence shown here is derived from an EMBL/GenBank/DDBJ whole genome shotgun (WGS) entry which is preliminary data.</text>
</comment>
<dbReference type="GO" id="GO:0003677">
    <property type="term" value="F:DNA binding"/>
    <property type="evidence" value="ECO:0007669"/>
    <property type="project" value="UniProtKB-KW"/>
</dbReference>
<dbReference type="InterPro" id="IPR010982">
    <property type="entry name" value="Lambda_DNA-bd_dom_sf"/>
</dbReference>
<dbReference type="EMBL" id="QXCT01000002">
    <property type="protein sequence ID" value="MDW9255989.1"/>
    <property type="molecule type" value="Genomic_DNA"/>
</dbReference>
<feature type="domain" description="HTH cro/C1-type" evidence="3">
    <location>
        <begin position="11"/>
        <end position="65"/>
    </location>
</feature>
<dbReference type="SMART" id="SM00530">
    <property type="entry name" value="HTH_XRE"/>
    <property type="match status" value="1"/>
</dbReference>
<organism evidence="4 5">
    <name type="scientific">Burkholderia thailandensis</name>
    <dbReference type="NCBI Taxonomy" id="57975"/>
    <lineage>
        <taxon>Bacteria</taxon>
        <taxon>Pseudomonadati</taxon>
        <taxon>Pseudomonadota</taxon>
        <taxon>Betaproteobacteria</taxon>
        <taxon>Burkholderiales</taxon>
        <taxon>Burkholderiaceae</taxon>
        <taxon>Burkholderia</taxon>
        <taxon>pseudomallei group</taxon>
    </lineage>
</organism>
<evidence type="ECO:0000256" key="2">
    <source>
        <dbReference type="SAM" id="MobiDB-lite"/>
    </source>
</evidence>
<dbReference type="InterPro" id="IPR014710">
    <property type="entry name" value="RmlC-like_jellyroll"/>
</dbReference>
<dbReference type="SUPFAM" id="SSF51182">
    <property type="entry name" value="RmlC-like cupins"/>
    <property type="match status" value="1"/>
</dbReference>
<protein>
    <submittedName>
        <fullName evidence="4">Helix-turn-helix domain protein</fullName>
    </submittedName>
</protein>
<sequence>MDVNPLIARRVRALRDLRGYSLDALAERSKVSRSNISLIERAQSSPTAVVLERLANALGVSLASLFEDDRAASPLSRAAEQPVWKDPASGYVRRSLSPAAPSPLQPVEVKFPPGERVAYDSGERNADFHQQVWMLEGEMDITSGDETWRVAAGDCLAMRLDRPAIFFNPGRKAAHYVVALAAANASSVPGETNERCDRHAMRRAARGGCLHRRAVGRADRLRRRRRVGELHGAAPAGQGPRFLARRRRGRRARRARTLRRRRRRRPHRRHCPDDHAPA</sequence>
<accession>A0AAW9CZG0</accession>
<proteinExistence type="predicted"/>
<dbReference type="AlphaFoldDB" id="A0AAW9CZG0"/>
<evidence type="ECO:0000313" key="5">
    <source>
        <dbReference type="Proteomes" id="UP001272137"/>
    </source>
</evidence>
<dbReference type="PROSITE" id="PS50943">
    <property type="entry name" value="HTH_CROC1"/>
    <property type="match status" value="1"/>
</dbReference>
<dbReference type="InterPro" id="IPR011051">
    <property type="entry name" value="RmlC_Cupin_sf"/>
</dbReference>